<evidence type="ECO:0000313" key="10">
    <source>
        <dbReference type="Proteomes" id="UP000606194"/>
    </source>
</evidence>
<dbReference type="SUPFAM" id="SSF46894">
    <property type="entry name" value="C-terminal effector domain of the bipartite response regulators"/>
    <property type="match status" value="1"/>
</dbReference>
<evidence type="ECO:0000256" key="3">
    <source>
        <dbReference type="ARBA" id="ARBA00023015"/>
    </source>
</evidence>
<comment type="similarity">
    <text evidence="1">Belongs to the AfsR/DnrI/RedD regulatory family.</text>
</comment>
<comment type="caution">
    <text evidence="9">The sequence shown here is derived from an EMBL/GenBank/DDBJ whole genome shotgun (WGS) entry which is preliminary data.</text>
</comment>
<dbReference type="PRINTS" id="PR00364">
    <property type="entry name" value="DISEASERSIST"/>
</dbReference>
<dbReference type="GO" id="GO:0006355">
    <property type="term" value="P:regulation of DNA-templated transcription"/>
    <property type="evidence" value="ECO:0007669"/>
    <property type="project" value="InterPro"/>
</dbReference>
<name>A0A918FU40_9ACTN</name>
<keyword evidence="10" id="KW-1185">Reference proteome</keyword>
<dbReference type="SMART" id="SM00382">
    <property type="entry name" value="AAA"/>
    <property type="match status" value="1"/>
</dbReference>
<organism evidence="9 10">
    <name type="scientific">Streptomyces humidus</name>
    <dbReference type="NCBI Taxonomy" id="52259"/>
    <lineage>
        <taxon>Bacteria</taxon>
        <taxon>Bacillati</taxon>
        <taxon>Actinomycetota</taxon>
        <taxon>Actinomycetes</taxon>
        <taxon>Kitasatosporales</taxon>
        <taxon>Streptomycetaceae</taxon>
        <taxon>Streptomyces</taxon>
    </lineage>
</organism>
<dbReference type="SMART" id="SM01043">
    <property type="entry name" value="BTAD"/>
    <property type="match status" value="1"/>
</dbReference>
<dbReference type="InterPro" id="IPR016032">
    <property type="entry name" value="Sig_transdc_resp-reg_C-effctor"/>
</dbReference>
<dbReference type="GO" id="GO:0003677">
    <property type="term" value="F:DNA binding"/>
    <property type="evidence" value="ECO:0007669"/>
    <property type="project" value="UniProtKB-UniRule"/>
</dbReference>
<dbReference type="Gene3D" id="3.40.50.300">
    <property type="entry name" value="P-loop containing nucleotide triphosphate hydrolases"/>
    <property type="match status" value="1"/>
</dbReference>
<feature type="domain" description="OmpR/PhoB-type" evidence="8">
    <location>
        <begin position="10"/>
        <end position="114"/>
    </location>
</feature>
<feature type="compositionally biased region" description="Basic residues" evidence="7">
    <location>
        <begin position="654"/>
        <end position="672"/>
    </location>
</feature>
<feature type="compositionally biased region" description="Basic residues" evidence="7">
    <location>
        <begin position="805"/>
        <end position="814"/>
    </location>
</feature>
<feature type="compositionally biased region" description="Low complexity" evidence="7">
    <location>
        <begin position="735"/>
        <end position="745"/>
    </location>
</feature>
<dbReference type="PANTHER" id="PTHR35807">
    <property type="entry name" value="TRANSCRIPTIONAL REGULATOR REDD-RELATED"/>
    <property type="match status" value="1"/>
</dbReference>
<keyword evidence="4 6" id="KW-0238">DNA-binding</keyword>
<dbReference type="AlphaFoldDB" id="A0A918FU40"/>
<evidence type="ECO:0000313" key="9">
    <source>
        <dbReference type="EMBL" id="GGR83679.1"/>
    </source>
</evidence>
<keyword evidence="5" id="KW-0804">Transcription</keyword>
<evidence type="ECO:0000256" key="6">
    <source>
        <dbReference type="PROSITE-ProRule" id="PRU01091"/>
    </source>
</evidence>
<dbReference type="InterPro" id="IPR005158">
    <property type="entry name" value="BTAD"/>
</dbReference>
<gene>
    <name evidence="9" type="ORF">GCM10010269_23490</name>
</gene>
<dbReference type="PANTHER" id="PTHR35807:SF1">
    <property type="entry name" value="TRANSCRIPTIONAL REGULATOR REDD"/>
    <property type="match status" value="1"/>
</dbReference>
<sequence>MRTGGTEEGRTTSERGRLRFSVLGPVRVRRDGVALELGPPQQRALLALLLARPGQPMEVEQIVDALWGEEPPVSATTLVYRYVGTLRRTLEPDLPARVSGGLLLRGAGGYRIEVDPDSLDLLRFRQLVQDARRVRDEGLTRRSVAMYVEALGLWEGRPFDGLPPSAHTAPAFEALGRERHVVVKEAADAAQQCGLTGELLGPLRLCAAERPLDEPLHARLLYALKAADRAQEALRAYRDVTARLADRLGIEPGPELRAAARHVLGPPAVVPTSAVVPATVADGLAPSDGPAPSTDARRPAEPLAGSAVPAQLPPGLAVFVGRKRELALLPRTDGTADGTAGGPSGLIFVTGPPGVGKTALAVRWAHRAAPGFPDGRLYANLRGHAPDAPPADPAVVLCGLLRALGLRPEDIPESERVRRYRQALTGRRVLVLLDDARDAAQIRDLLPEAAGCLAVVTSRGPMRETAHGTRDVSFCDLAPFDADEARDCLVSRLGAGRVTAEENAVASLIDLTGGLPLALASVAARASARPGFPLAALVQEFQPADAGLNAVPEVRAALDTAYRVLSPAAARVFRRLAACPGTTVSAAAAARAAAWPVERVRRPLGELVRAGLLAEGTGDTYRRPVLIGTYAAELGRSTGSENTAAPPRAPRGARGLRPRGRPQHVRGRRPPRRSAAGGPGGLAGPPASPAGEPPPAALPASPRRLSRARPPRRPVTRTPLRPGGVVRRRRRSAARARPAPATVRSGAASPGVPPARGVPSRPGSAGRRPRPPARRRRTVSSTGRPGGARPRTAVARSVVPGAGPARRRRTPTGRRHADERYRSAGGGGRTARAGWRGSVSGHCADLR</sequence>
<feature type="region of interest" description="Disordered" evidence="7">
    <location>
        <begin position="281"/>
        <end position="308"/>
    </location>
</feature>
<dbReference type="InterPro" id="IPR051677">
    <property type="entry name" value="AfsR-DnrI-RedD_regulator"/>
</dbReference>
<dbReference type="InterPro" id="IPR027417">
    <property type="entry name" value="P-loop_NTPase"/>
</dbReference>
<feature type="region of interest" description="Disordered" evidence="7">
    <location>
        <begin position="637"/>
        <end position="847"/>
    </location>
</feature>
<feature type="compositionally biased region" description="Basic residues" evidence="7">
    <location>
        <begin position="767"/>
        <end position="778"/>
    </location>
</feature>
<dbReference type="InterPro" id="IPR011990">
    <property type="entry name" value="TPR-like_helical_dom_sf"/>
</dbReference>
<dbReference type="Pfam" id="PF00486">
    <property type="entry name" value="Trans_reg_C"/>
    <property type="match status" value="1"/>
</dbReference>
<feature type="compositionally biased region" description="Low complexity" evidence="7">
    <location>
        <begin position="757"/>
        <end position="766"/>
    </location>
</feature>
<reference evidence="9" key="1">
    <citation type="journal article" date="2014" name="Int. J. Syst. Evol. Microbiol.">
        <title>Complete genome sequence of Corynebacterium casei LMG S-19264T (=DSM 44701T), isolated from a smear-ripened cheese.</title>
        <authorList>
            <consortium name="US DOE Joint Genome Institute (JGI-PGF)"/>
            <person name="Walter F."/>
            <person name="Albersmeier A."/>
            <person name="Kalinowski J."/>
            <person name="Ruckert C."/>
        </authorList>
    </citation>
    <scope>NUCLEOTIDE SEQUENCE</scope>
    <source>
        <strain evidence="9">JCM 4386</strain>
    </source>
</reference>
<feature type="DNA-binding region" description="OmpR/PhoB-type" evidence="6">
    <location>
        <begin position="10"/>
        <end position="114"/>
    </location>
</feature>
<accession>A0A918FU40</accession>
<dbReference type="GO" id="GO:0000160">
    <property type="term" value="P:phosphorelay signal transduction system"/>
    <property type="evidence" value="ECO:0007669"/>
    <property type="project" value="UniProtKB-KW"/>
</dbReference>
<evidence type="ECO:0000256" key="1">
    <source>
        <dbReference type="ARBA" id="ARBA00005820"/>
    </source>
</evidence>
<dbReference type="PROSITE" id="PS51755">
    <property type="entry name" value="OMPR_PHOB"/>
    <property type="match status" value="1"/>
</dbReference>
<proteinExistence type="inferred from homology"/>
<feature type="compositionally biased region" description="Pro residues" evidence="7">
    <location>
        <begin position="686"/>
        <end position="697"/>
    </location>
</feature>
<evidence type="ECO:0000256" key="5">
    <source>
        <dbReference type="ARBA" id="ARBA00023163"/>
    </source>
</evidence>
<feature type="compositionally biased region" description="Low complexity" evidence="7">
    <location>
        <begin position="644"/>
        <end position="653"/>
    </location>
</feature>
<dbReference type="Gene3D" id="1.10.10.10">
    <property type="entry name" value="Winged helix-like DNA-binding domain superfamily/Winged helix DNA-binding domain"/>
    <property type="match status" value="1"/>
</dbReference>
<reference evidence="9" key="2">
    <citation type="submission" date="2020-09" db="EMBL/GenBank/DDBJ databases">
        <authorList>
            <person name="Sun Q."/>
            <person name="Ohkuma M."/>
        </authorList>
    </citation>
    <scope>NUCLEOTIDE SEQUENCE</scope>
    <source>
        <strain evidence="9">JCM 4386</strain>
    </source>
</reference>
<keyword evidence="2" id="KW-0902">Two-component regulatory system</keyword>
<dbReference type="SMART" id="SM00862">
    <property type="entry name" value="Trans_reg_C"/>
    <property type="match status" value="1"/>
</dbReference>
<evidence type="ECO:0000256" key="4">
    <source>
        <dbReference type="ARBA" id="ARBA00023125"/>
    </source>
</evidence>
<keyword evidence="3" id="KW-0805">Transcription regulation</keyword>
<dbReference type="Proteomes" id="UP000606194">
    <property type="component" value="Unassembled WGS sequence"/>
</dbReference>
<dbReference type="InterPro" id="IPR001867">
    <property type="entry name" value="OmpR/PhoB-type_DNA-bd"/>
</dbReference>
<protein>
    <recommendedName>
        <fullName evidence="8">OmpR/PhoB-type domain-containing protein</fullName>
    </recommendedName>
</protein>
<feature type="compositionally biased region" description="Basic residues" evidence="7">
    <location>
        <begin position="704"/>
        <end position="715"/>
    </location>
</feature>
<dbReference type="SUPFAM" id="SSF52540">
    <property type="entry name" value="P-loop containing nucleoside triphosphate hydrolases"/>
    <property type="match status" value="1"/>
</dbReference>
<dbReference type="InterPro" id="IPR003593">
    <property type="entry name" value="AAA+_ATPase"/>
</dbReference>
<evidence type="ECO:0000256" key="2">
    <source>
        <dbReference type="ARBA" id="ARBA00023012"/>
    </source>
</evidence>
<dbReference type="InterPro" id="IPR036388">
    <property type="entry name" value="WH-like_DNA-bd_sf"/>
</dbReference>
<dbReference type="Gene3D" id="1.25.40.10">
    <property type="entry name" value="Tetratricopeptide repeat domain"/>
    <property type="match status" value="1"/>
</dbReference>
<evidence type="ECO:0000259" key="8">
    <source>
        <dbReference type="PROSITE" id="PS51755"/>
    </source>
</evidence>
<dbReference type="SUPFAM" id="SSF48452">
    <property type="entry name" value="TPR-like"/>
    <property type="match status" value="1"/>
</dbReference>
<dbReference type="EMBL" id="BMTL01000008">
    <property type="protein sequence ID" value="GGR83679.1"/>
    <property type="molecule type" value="Genomic_DNA"/>
</dbReference>
<dbReference type="Pfam" id="PF03704">
    <property type="entry name" value="BTAD"/>
    <property type="match status" value="1"/>
</dbReference>
<dbReference type="RefSeq" id="WP_190149152.1">
    <property type="nucleotide sequence ID" value="NZ_BMTL01000008.1"/>
</dbReference>
<dbReference type="CDD" id="cd15831">
    <property type="entry name" value="BTAD"/>
    <property type="match status" value="1"/>
</dbReference>
<feature type="compositionally biased region" description="Low complexity" evidence="7">
    <location>
        <begin position="716"/>
        <end position="725"/>
    </location>
</feature>
<evidence type="ECO:0000256" key="7">
    <source>
        <dbReference type="SAM" id="MobiDB-lite"/>
    </source>
</evidence>